<proteinExistence type="predicted"/>
<dbReference type="Pfam" id="PF00450">
    <property type="entry name" value="Peptidase_S10"/>
    <property type="match status" value="1"/>
</dbReference>
<gene>
    <name evidence="1" type="ordered locus">Caul_5081</name>
</gene>
<sequence>MAYRAFVDQIVLSDPATGRPQGQITFTAYRVAAKGPPRPIAFIWNGGPGAPSTLLHFQAFGPKRLEDGRLSDNGDTLLDRMDLVFVDPIGTGFSRAVSPEAAIGFYGTRGDFEATARFVRQWRAQYADPRAAVFLVGESFGVWRAAGAAELLAKAGQAPAGLVLISGGAGVGAAGDPPALAAALRVPGRAAAALHHRRSDPALGADRASLVAAAEAWARATYAPALENVARLDPQARQAVARDLARFTGYPLERIDQTTLALTARQYREGLLLDQGRTLYTFDMRLTAAPKDEADGSLVESYYRTALGYGGPGPYLGMADPPAAGEATINSRWRYDSAGPPRGQAGDGPPGAEPWTLRALAIAPRLKVLVATGLYDSLNSCAAMGDLAQRLEPAQAGAFTFHCYAGGHMMYADAPLRAQLSADVKAFVGQAIGPRP</sequence>
<dbReference type="InterPro" id="IPR029058">
    <property type="entry name" value="AB_hydrolase_fold"/>
</dbReference>
<accession>B0T926</accession>
<dbReference type="InterPro" id="IPR001563">
    <property type="entry name" value="Peptidase_S10"/>
</dbReference>
<dbReference type="GO" id="GO:0006508">
    <property type="term" value="P:proteolysis"/>
    <property type="evidence" value="ECO:0007669"/>
    <property type="project" value="InterPro"/>
</dbReference>
<dbReference type="AlphaFoldDB" id="B0T926"/>
<dbReference type="KEGG" id="cak:Caul_5081"/>
<dbReference type="HOGENOM" id="CLU_032786_0_0_5"/>
<keyword evidence="1" id="KW-0378">Hydrolase</keyword>
<protein>
    <submittedName>
        <fullName evidence="1">Peptidase S10 serine carboxypeptidase</fullName>
    </submittedName>
</protein>
<dbReference type="ESTHER" id="causk-b0t926">
    <property type="family name" value="Carboxypeptidase_S10"/>
</dbReference>
<name>B0T926_CAUSK</name>
<keyword evidence="1" id="KW-0614">Plasmid</keyword>
<organism evidence="1">
    <name type="scientific">Caulobacter sp. (strain K31)</name>
    <dbReference type="NCBI Taxonomy" id="366602"/>
    <lineage>
        <taxon>Bacteria</taxon>
        <taxon>Pseudomonadati</taxon>
        <taxon>Pseudomonadota</taxon>
        <taxon>Alphaproteobacteria</taxon>
        <taxon>Caulobacterales</taxon>
        <taxon>Caulobacteraceae</taxon>
        <taxon>Caulobacter</taxon>
    </lineage>
</organism>
<dbReference type="GO" id="GO:0004185">
    <property type="term" value="F:serine-type carboxypeptidase activity"/>
    <property type="evidence" value="ECO:0007669"/>
    <property type="project" value="InterPro"/>
</dbReference>
<dbReference type="Gene3D" id="3.40.50.1820">
    <property type="entry name" value="alpha/beta hydrolase"/>
    <property type="match status" value="1"/>
</dbReference>
<geneLocation type="plasmid" evidence="1">
    <name>pCAUL01</name>
</geneLocation>
<keyword evidence="1" id="KW-0645">Protease</keyword>
<dbReference type="SUPFAM" id="SSF53474">
    <property type="entry name" value="alpha/beta-Hydrolases"/>
    <property type="match status" value="1"/>
</dbReference>
<evidence type="ECO:0000313" key="1">
    <source>
        <dbReference type="EMBL" id="ABZ74201.1"/>
    </source>
</evidence>
<dbReference type="EMBL" id="CP000928">
    <property type="protein sequence ID" value="ABZ74201.1"/>
    <property type="molecule type" value="Genomic_DNA"/>
</dbReference>
<reference evidence="1" key="1">
    <citation type="submission" date="2008-01" db="EMBL/GenBank/DDBJ databases">
        <title>Complete sequence of plasmid1 pCAUL01 of Caulobacter sp. K31.</title>
        <authorList>
            <consortium name="US DOE Joint Genome Institute"/>
            <person name="Copeland A."/>
            <person name="Lucas S."/>
            <person name="Lapidus A."/>
            <person name="Barry K."/>
            <person name="Glavina del Rio T."/>
            <person name="Dalin E."/>
            <person name="Tice H."/>
            <person name="Pitluck S."/>
            <person name="Bruce D."/>
            <person name="Goodwin L."/>
            <person name="Thompson L.S."/>
            <person name="Brettin T."/>
            <person name="Detter J.C."/>
            <person name="Han C."/>
            <person name="Schmutz J."/>
            <person name="Larimer F."/>
            <person name="Land M."/>
            <person name="Hauser L."/>
            <person name="Kyrpides N."/>
            <person name="Kim E."/>
            <person name="Stephens C."/>
            <person name="Richardson P."/>
        </authorList>
    </citation>
    <scope>NUCLEOTIDE SEQUENCE [LARGE SCALE GENOMIC DNA]</scope>
    <source>
        <strain evidence="1">K31</strain>
        <plasmid evidence="1">pCAUL01</plasmid>
    </source>
</reference>
<keyword evidence="1" id="KW-0121">Carboxypeptidase</keyword>